<comment type="caution">
    <text evidence="2">The sequence shown here is derived from an EMBL/GenBank/DDBJ whole genome shotgun (WGS) entry which is preliminary data.</text>
</comment>
<evidence type="ECO:0000313" key="2">
    <source>
        <dbReference type="EMBL" id="OPE52362.1"/>
    </source>
</evidence>
<keyword evidence="1" id="KW-0812">Transmembrane</keyword>
<sequence length="65" mass="6640">AAAASDYLQGRVPNPATQAMAAMESYTTTFFWGAVIFAAGALVCGLLFPPGPIESDTAVTPVPAH</sequence>
<organism evidence="2 3">
    <name type="scientific">Mycolicibacterium diernhoferi</name>
    <dbReference type="NCBI Taxonomy" id="1801"/>
    <lineage>
        <taxon>Bacteria</taxon>
        <taxon>Bacillati</taxon>
        <taxon>Actinomycetota</taxon>
        <taxon>Actinomycetes</taxon>
        <taxon>Mycobacteriales</taxon>
        <taxon>Mycobacteriaceae</taxon>
        <taxon>Mycolicibacterium</taxon>
    </lineage>
</organism>
<accession>A0A1T3WD80</accession>
<feature type="transmembrane region" description="Helical" evidence="1">
    <location>
        <begin position="30"/>
        <end position="48"/>
    </location>
</feature>
<keyword evidence="1" id="KW-0472">Membrane</keyword>
<keyword evidence="1" id="KW-1133">Transmembrane helix</keyword>
<dbReference type="AlphaFoldDB" id="A0A1T3WD80"/>
<gene>
    <name evidence="2" type="ORF">BV510_18510</name>
</gene>
<dbReference type="EMBL" id="MIJD01000208">
    <property type="protein sequence ID" value="OPE52362.1"/>
    <property type="molecule type" value="Genomic_DNA"/>
</dbReference>
<name>A0A1T3WD80_9MYCO</name>
<evidence type="ECO:0000313" key="3">
    <source>
        <dbReference type="Proteomes" id="UP000191039"/>
    </source>
</evidence>
<evidence type="ECO:0008006" key="4">
    <source>
        <dbReference type="Google" id="ProtNLM"/>
    </source>
</evidence>
<evidence type="ECO:0000256" key="1">
    <source>
        <dbReference type="SAM" id="Phobius"/>
    </source>
</evidence>
<feature type="non-terminal residue" evidence="2">
    <location>
        <position position="1"/>
    </location>
</feature>
<dbReference type="Proteomes" id="UP000191039">
    <property type="component" value="Unassembled WGS sequence"/>
</dbReference>
<protein>
    <recommendedName>
        <fullName evidence="4">MFS transporter</fullName>
    </recommendedName>
</protein>
<proteinExistence type="predicted"/>
<reference evidence="2 3" key="1">
    <citation type="submission" date="2016-09" db="EMBL/GenBank/DDBJ databases">
        <title>genome sequences of unsequenced Mycobacteria.</title>
        <authorList>
            <person name="Greninger A.L."/>
            <person name="Jerome K.R."/>
            <person name="Mcnair B."/>
            <person name="Wallis C."/>
            <person name="Fang F."/>
        </authorList>
    </citation>
    <scope>NUCLEOTIDE SEQUENCE [LARGE SCALE GENOMIC DNA]</scope>
    <source>
        <strain evidence="2 3">BM1</strain>
    </source>
</reference>